<accession>A0A426QL06</accession>
<organism evidence="1 2">
    <name type="scientific">Thiohalobacter thiocyanaticus</name>
    <dbReference type="NCBI Taxonomy" id="585455"/>
    <lineage>
        <taxon>Bacteria</taxon>
        <taxon>Pseudomonadati</taxon>
        <taxon>Pseudomonadota</taxon>
        <taxon>Gammaproteobacteria</taxon>
        <taxon>Thiohalobacterales</taxon>
        <taxon>Thiohalobacteraceae</taxon>
        <taxon>Thiohalobacter</taxon>
    </lineage>
</organism>
<proteinExistence type="predicted"/>
<dbReference type="EMBL" id="QZMU01000001">
    <property type="protein sequence ID" value="RRQ22451.1"/>
    <property type="molecule type" value="Genomic_DNA"/>
</dbReference>
<evidence type="ECO:0000313" key="1">
    <source>
        <dbReference type="EMBL" id="RRQ22451.1"/>
    </source>
</evidence>
<gene>
    <name evidence="1" type="ORF">D6C00_11195</name>
</gene>
<dbReference type="AlphaFoldDB" id="A0A426QL06"/>
<protein>
    <submittedName>
        <fullName evidence="1">Uncharacterized protein</fullName>
    </submittedName>
</protein>
<name>A0A426QL06_9GAMM</name>
<reference evidence="1 2" key="1">
    <citation type="journal article" date="2010" name="Int. J. Syst. Evol. Microbiol.">
        <title>Thiohalobacter thiocyanaticus gen. nov., sp. nov., a moderately halophilic, sulfur-oxidizing gammaproteobacterium from hypersaline lakes, that utilizes thiocyanate.</title>
        <authorList>
            <person name="Sorokin D.Y."/>
            <person name="Kovaleva O.L."/>
            <person name="Tourova T.P."/>
            <person name="Muyzer G."/>
        </authorList>
    </citation>
    <scope>NUCLEOTIDE SEQUENCE [LARGE SCALE GENOMIC DNA]</scope>
    <source>
        <strain evidence="1 2">Hrh1</strain>
    </source>
</reference>
<comment type="caution">
    <text evidence="1">The sequence shown here is derived from an EMBL/GenBank/DDBJ whole genome shotgun (WGS) entry which is preliminary data.</text>
</comment>
<dbReference type="Proteomes" id="UP000287798">
    <property type="component" value="Unassembled WGS sequence"/>
</dbReference>
<evidence type="ECO:0000313" key="2">
    <source>
        <dbReference type="Proteomes" id="UP000287798"/>
    </source>
</evidence>
<keyword evidence="2" id="KW-1185">Reference proteome</keyword>
<sequence length="87" mass="10055">MVARQQTKLTETSGPANANLALRFLQALLNCAIAQYEKTKGEHLIAENPIHRLSRTRVWNRDERRRTVIKRHQLSAWYVIRATSQGT</sequence>